<keyword evidence="7" id="KW-1185">Reference proteome</keyword>
<keyword evidence="5" id="KW-1003">Cell membrane</keyword>
<dbReference type="PANTHER" id="PTHR43701">
    <property type="entry name" value="MEMBRANE TRANSPORTER PROTEIN MJ0441-RELATED"/>
    <property type="match status" value="1"/>
</dbReference>
<dbReference type="PANTHER" id="PTHR43701:SF5">
    <property type="entry name" value="MEMBRANE TRANSPORTER PROTEIN-RELATED"/>
    <property type="match status" value="1"/>
</dbReference>
<dbReference type="Pfam" id="PF01925">
    <property type="entry name" value="TauE"/>
    <property type="match status" value="1"/>
</dbReference>
<feature type="transmembrane region" description="Helical" evidence="5">
    <location>
        <begin position="74"/>
        <end position="92"/>
    </location>
</feature>
<evidence type="ECO:0000256" key="4">
    <source>
        <dbReference type="ARBA" id="ARBA00023136"/>
    </source>
</evidence>
<feature type="transmembrane region" description="Helical" evidence="5">
    <location>
        <begin position="44"/>
        <end position="62"/>
    </location>
</feature>
<proteinExistence type="inferred from homology"/>
<reference evidence="7" key="1">
    <citation type="journal article" date="2019" name="Int. J. Syst. Evol. Microbiol.">
        <title>The Global Catalogue of Microorganisms (GCM) 10K type strain sequencing project: providing services to taxonomists for standard genome sequencing and annotation.</title>
        <authorList>
            <consortium name="The Broad Institute Genomics Platform"/>
            <consortium name="The Broad Institute Genome Sequencing Center for Infectious Disease"/>
            <person name="Wu L."/>
            <person name="Ma J."/>
        </authorList>
    </citation>
    <scope>NUCLEOTIDE SEQUENCE [LARGE SCALE GENOMIC DNA]</scope>
    <source>
        <strain evidence="7">KCTC 52607</strain>
    </source>
</reference>
<dbReference type="InterPro" id="IPR051598">
    <property type="entry name" value="TSUP/Inactive_protease-like"/>
</dbReference>
<dbReference type="Proteomes" id="UP001595456">
    <property type="component" value="Unassembled WGS sequence"/>
</dbReference>
<gene>
    <name evidence="6" type="ORF">ACFODU_00760</name>
</gene>
<feature type="transmembrane region" description="Helical" evidence="5">
    <location>
        <begin position="137"/>
        <end position="165"/>
    </location>
</feature>
<evidence type="ECO:0000256" key="3">
    <source>
        <dbReference type="ARBA" id="ARBA00022989"/>
    </source>
</evidence>
<accession>A0ABV7E4F5</accession>
<organism evidence="6 7">
    <name type="scientific">Alteraurantiacibacter palmitatis</name>
    <dbReference type="NCBI Taxonomy" id="2054628"/>
    <lineage>
        <taxon>Bacteria</taxon>
        <taxon>Pseudomonadati</taxon>
        <taxon>Pseudomonadota</taxon>
        <taxon>Alphaproteobacteria</taxon>
        <taxon>Sphingomonadales</taxon>
        <taxon>Erythrobacteraceae</taxon>
        <taxon>Alteraurantiacibacter</taxon>
    </lineage>
</organism>
<feature type="transmembrane region" description="Helical" evidence="5">
    <location>
        <begin position="201"/>
        <end position="220"/>
    </location>
</feature>
<dbReference type="EMBL" id="JBHRST010000001">
    <property type="protein sequence ID" value="MFC3096330.1"/>
    <property type="molecule type" value="Genomic_DNA"/>
</dbReference>
<comment type="similarity">
    <text evidence="5">Belongs to the 4-toluene sulfonate uptake permease (TSUP) (TC 2.A.102) family.</text>
</comment>
<feature type="transmembrane region" description="Helical" evidence="5">
    <location>
        <begin position="226"/>
        <end position="245"/>
    </location>
</feature>
<evidence type="ECO:0000256" key="2">
    <source>
        <dbReference type="ARBA" id="ARBA00022692"/>
    </source>
</evidence>
<keyword evidence="2 5" id="KW-0812">Transmembrane</keyword>
<feature type="transmembrane region" description="Helical" evidence="5">
    <location>
        <begin position="171"/>
        <end position="189"/>
    </location>
</feature>
<comment type="subcellular location">
    <subcellularLocation>
        <location evidence="5">Cell membrane</location>
        <topology evidence="5">Multi-pass membrane protein</topology>
    </subcellularLocation>
    <subcellularLocation>
        <location evidence="1">Membrane</location>
        <topology evidence="1">Multi-pass membrane protein</topology>
    </subcellularLocation>
</comment>
<evidence type="ECO:0000313" key="6">
    <source>
        <dbReference type="EMBL" id="MFC3096330.1"/>
    </source>
</evidence>
<comment type="caution">
    <text evidence="6">The sequence shown here is derived from an EMBL/GenBank/DDBJ whole genome shotgun (WGS) entry which is preliminary data.</text>
</comment>
<protein>
    <recommendedName>
        <fullName evidence="5">Probable membrane transporter protein</fullName>
    </recommendedName>
</protein>
<evidence type="ECO:0000256" key="1">
    <source>
        <dbReference type="ARBA" id="ARBA00004141"/>
    </source>
</evidence>
<sequence>MVENVDLLLALCMALAAILYSSVGHAGASAYIALMALFGIEATVMRPTALVLNVIVASLASFRFLKAGLFSWRALWPFLVTAIPMAWLGGTIHLPSEIYRPLVGGVLWISAARLLWPHELKVERESVSPPLLFALPMGALIGLLAGLTGTGGGIFLSPLLLFMAWAPTRQVSGIAAVFVLTNSLAGLGGQIATLDALPPQLPLYAGAALIGGIIGTTIGIRVNTKLILKLLAVVLLIAGAKLIGLY</sequence>
<keyword evidence="3 5" id="KW-1133">Transmembrane helix</keyword>
<dbReference type="RefSeq" id="WP_336924833.1">
    <property type="nucleotide sequence ID" value="NZ_JBANRO010000002.1"/>
</dbReference>
<name>A0ABV7E4F5_9SPHN</name>
<keyword evidence="4 5" id="KW-0472">Membrane</keyword>
<evidence type="ECO:0000256" key="5">
    <source>
        <dbReference type="RuleBase" id="RU363041"/>
    </source>
</evidence>
<evidence type="ECO:0000313" key="7">
    <source>
        <dbReference type="Proteomes" id="UP001595456"/>
    </source>
</evidence>
<dbReference type="InterPro" id="IPR002781">
    <property type="entry name" value="TM_pro_TauE-like"/>
</dbReference>